<evidence type="ECO:0000256" key="3">
    <source>
        <dbReference type="ARBA" id="ARBA00022692"/>
    </source>
</evidence>
<keyword evidence="2" id="KW-1003">Cell membrane</keyword>
<feature type="transmembrane region" description="Helical" evidence="6">
    <location>
        <begin position="327"/>
        <end position="352"/>
    </location>
</feature>
<keyword evidence="8" id="KW-1185">Reference proteome</keyword>
<keyword evidence="4 6" id="KW-1133">Transmembrane helix</keyword>
<dbReference type="EMBL" id="JAVKGR010000003">
    <property type="protein sequence ID" value="MDR8018808.1"/>
    <property type="molecule type" value="Genomic_DNA"/>
</dbReference>
<comment type="subcellular location">
    <subcellularLocation>
        <location evidence="1">Cell membrane</location>
        <topology evidence="1">Multi-pass membrane protein</topology>
    </subcellularLocation>
</comment>
<evidence type="ECO:0000256" key="6">
    <source>
        <dbReference type="SAM" id="Phobius"/>
    </source>
</evidence>
<dbReference type="PANTHER" id="PTHR30213">
    <property type="entry name" value="INNER MEMBRANE PROTEIN YHJD"/>
    <property type="match status" value="1"/>
</dbReference>
<evidence type="ECO:0000256" key="4">
    <source>
        <dbReference type="ARBA" id="ARBA00022989"/>
    </source>
</evidence>
<dbReference type="Pfam" id="PF03631">
    <property type="entry name" value="Virul_fac_BrkB"/>
    <property type="match status" value="1"/>
</dbReference>
<evidence type="ECO:0000256" key="5">
    <source>
        <dbReference type="ARBA" id="ARBA00023136"/>
    </source>
</evidence>
<organism evidence="7 8">
    <name type="scientific">Nesterenkonia aerolata</name>
    <dbReference type="NCBI Taxonomy" id="3074079"/>
    <lineage>
        <taxon>Bacteria</taxon>
        <taxon>Bacillati</taxon>
        <taxon>Actinomycetota</taxon>
        <taxon>Actinomycetes</taxon>
        <taxon>Micrococcales</taxon>
        <taxon>Micrococcaceae</taxon>
        <taxon>Nesterenkonia</taxon>
    </lineage>
</organism>
<feature type="transmembrane region" description="Helical" evidence="6">
    <location>
        <begin position="170"/>
        <end position="189"/>
    </location>
</feature>
<proteinExistence type="predicted"/>
<name>A0ABU2DQM6_9MICC</name>
<dbReference type="RefSeq" id="WP_310547799.1">
    <property type="nucleotide sequence ID" value="NZ_JAVKGR010000003.1"/>
</dbReference>
<keyword evidence="3 6" id="KW-0812">Transmembrane</keyword>
<feature type="transmembrane region" description="Helical" evidence="6">
    <location>
        <begin position="286"/>
        <end position="307"/>
    </location>
</feature>
<dbReference type="InterPro" id="IPR017039">
    <property type="entry name" value="Virul_fac_BrkB"/>
</dbReference>
<evidence type="ECO:0000256" key="1">
    <source>
        <dbReference type="ARBA" id="ARBA00004651"/>
    </source>
</evidence>
<reference evidence="7 8" key="1">
    <citation type="submission" date="2023-09" db="EMBL/GenBank/DDBJ databases">
        <title>Description of three actinobacteria isolated from air of manufacturing shop in a pharmaceutical factory.</title>
        <authorList>
            <person name="Zhang D.-F."/>
        </authorList>
    </citation>
    <scope>NUCLEOTIDE SEQUENCE [LARGE SCALE GENOMIC DNA]</scope>
    <source>
        <strain evidence="7 8">LY-0111</strain>
    </source>
</reference>
<feature type="transmembrane region" description="Helical" evidence="6">
    <location>
        <begin position="102"/>
        <end position="127"/>
    </location>
</feature>
<comment type="caution">
    <text evidence="7">The sequence shown here is derived from an EMBL/GenBank/DDBJ whole genome shotgun (WGS) entry which is preliminary data.</text>
</comment>
<keyword evidence="5 6" id="KW-0472">Membrane</keyword>
<dbReference type="PANTHER" id="PTHR30213:SF1">
    <property type="entry name" value="INNER MEMBRANE PROTEIN YHJD"/>
    <property type="match status" value="1"/>
</dbReference>
<feature type="transmembrane region" description="Helical" evidence="6">
    <location>
        <begin position="217"/>
        <end position="237"/>
    </location>
</feature>
<sequence>MGATERIRPRTSQHHALIESAKNRLGRIDSRQEVTPRPDPTDLPHLRRRELEARMNLGRIRRERRGLGALIPAAIVWGLTHLDTTRLVRTLNLFFFHYGTVMAAGAAYMMFFSVAAMLVAGFSIAGIVVGGNEQLQQDLVLAVNTAVPGLIDTGQGGLASQQELFRQQGFSAALGVSLIVLVVTSLSWLHGLRSGVRSIFDRPLMAENIVIVKLRDLGLMLIVAVLLLATVGLWALTTDAVQGALELVGWDGGALMALLRQAGIPIVTFVMDALLALVLLRMASRVVIPVAVLWQSVLIAAVGASTLRMLSGQLLSSTANPILDSFAAVLGLFFYFYLFSLVILLAAAWGAIGTARRQERRA</sequence>
<feature type="transmembrane region" description="Helical" evidence="6">
    <location>
        <begin position="257"/>
        <end position="279"/>
    </location>
</feature>
<dbReference type="Proteomes" id="UP001251870">
    <property type="component" value="Unassembled WGS sequence"/>
</dbReference>
<evidence type="ECO:0000313" key="7">
    <source>
        <dbReference type="EMBL" id="MDR8018808.1"/>
    </source>
</evidence>
<evidence type="ECO:0000256" key="2">
    <source>
        <dbReference type="ARBA" id="ARBA00022475"/>
    </source>
</evidence>
<evidence type="ECO:0000313" key="8">
    <source>
        <dbReference type="Proteomes" id="UP001251870"/>
    </source>
</evidence>
<gene>
    <name evidence="7" type="ORF">RIL96_04425</name>
</gene>
<accession>A0ABU2DQM6</accession>
<protein>
    <submittedName>
        <fullName evidence="7">YihY/virulence factor BrkB family protein</fullName>
    </submittedName>
</protein>